<dbReference type="RefSeq" id="WP_191842260.1">
    <property type="nucleotide sequence ID" value="NZ_BAAALB010000032.1"/>
</dbReference>
<dbReference type="GO" id="GO:0033554">
    <property type="term" value="P:cellular response to stress"/>
    <property type="evidence" value="ECO:0007669"/>
    <property type="project" value="TreeGrafter"/>
</dbReference>
<proteinExistence type="inferred from homology"/>
<dbReference type="GO" id="GO:0006979">
    <property type="term" value="P:response to oxidative stress"/>
    <property type="evidence" value="ECO:0007669"/>
    <property type="project" value="TreeGrafter"/>
</dbReference>
<dbReference type="PIRSF" id="PIRSF000239">
    <property type="entry name" value="AHPC"/>
    <property type="match status" value="1"/>
</dbReference>
<evidence type="ECO:0000256" key="1">
    <source>
        <dbReference type="ARBA" id="ARBA00009796"/>
    </source>
</evidence>
<evidence type="ECO:0000256" key="9">
    <source>
        <dbReference type="ARBA" id="ARBA00068979"/>
    </source>
</evidence>
<comment type="function">
    <text evidence="5">Thiol-specific peroxidase that catalyzes the reduction of hydrogen peroxide and organic hydroperoxides to water and alcohols, respectively. Plays a role in cell protection against oxidative stress by detoxifying peroxides. May represent an important antioxidant defense against cytotoxic peroxides, especially peroxynitrite, which can be formed by activated macrophages during infection.</text>
</comment>
<sequence>MPIEAGAQAPDFLLKDQNNQEVRLSDFRGDKNVLLVFYPLAFTRTCEGELCEIRDNLNDFVNEDTQVLSISVDSVFAHKVWATEQGYEFPLLADFWPHGGVAQAYGVFNDDRGFANRGTFVIDRAGVVRYAEMNLPGEARDQDAWRKALGAL</sequence>
<comment type="caution">
    <text evidence="14">The sequence shown here is derived from an EMBL/GenBank/DDBJ whole genome shotgun (WGS) entry which is preliminary data.</text>
</comment>
<reference evidence="14 15" key="1">
    <citation type="submission" date="2021-01" db="EMBL/GenBank/DDBJ databases">
        <title>Whole genome shotgun sequence of Catellatospora chokoriensis NBRC 107358.</title>
        <authorList>
            <person name="Komaki H."/>
            <person name="Tamura T."/>
        </authorList>
    </citation>
    <scope>NUCLEOTIDE SEQUENCE [LARGE SCALE GENOMIC DNA]</scope>
    <source>
        <strain evidence="14 15">NBRC 107358</strain>
    </source>
</reference>
<dbReference type="Proteomes" id="UP000619293">
    <property type="component" value="Unassembled WGS sequence"/>
</dbReference>
<gene>
    <name evidence="14" type="primary">ahpC</name>
    <name evidence="14" type="ORF">Cch02nite_70050</name>
</gene>
<evidence type="ECO:0000313" key="14">
    <source>
        <dbReference type="EMBL" id="GIF93561.1"/>
    </source>
</evidence>
<dbReference type="Gene3D" id="3.40.30.10">
    <property type="entry name" value="Glutaredoxin"/>
    <property type="match status" value="1"/>
</dbReference>
<protein>
    <recommendedName>
        <fullName evidence="9">Alkyl hydroperoxide reductase E</fullName>
        <ecNumber evidence="8">1.11.1.29</ecNumber>
    </recommendedName>
    <alternativeName>
        <fullName evidence="10">Mycoredoxin-dependent peroxiredoxin</fullName>
    </alternativeName>
    <alternativeName>
        <fullName evidence="11">Peroxiredoxin AhpE</fullName>
    </alternativeName>
    <alternativeName>
        <fullName evidence="3">Thioredoxin peroxidase</fullName>
    </alternativeName>
</protein>
<evidence type="ECO:0000256" key="11">
    <source>
        <dbReference type="ARBA" id="ARBA00083736"/>
    </source>
</evidence>
<evidence type="ECO:0000256" key="7">
    <source>
        <dbReference type="ARBA" id="ARBA00065226"/>
    </source>
</evidence>
<dbReference type="InterPro" id="IPR013766">
    <property type="entry name" value="Thioredoxin_domain"/>
</dbReference>
<dbReference type="InterPro" id="IPR000866">
    <property type="entry name" value="AhpC/TSA"/>
</dbReference>
<evidence type="ECO:0000256" key="3">
    <source>
        <dbReference type="ARBA" id="ARBA00032824"/>
    </source>
</evidence>
<dbReference type="EC" id="1.11.1.29" evidence="8"/>
<evidence type="ECO:0000256" key="5">
    <source>
        <dbReference type="ARBA" id="ARBA00056930"/>
    </source>
</evidence>
<dbReference type="EMBL" id="BONG01000067">
    <property type="protein sequence ID" value="GIF93561.1"/>
    <property type="molecule type" value="Genomic_DNA"/>
</dbReference>
<comment type="catalytic activity">
    <reaction evidence="4">
        <text>[mycoredoxin]-L-dithiol + a hydroperoxide = [mycoredoxin]-L-disulfide + an alcohol + H2O</text>
        <dbReference type="Rhea" id="RHEA:62640"/>
        <dbReference type="Rhea" id="RHEA-COMP:16137"/>
        <dbReference type="Rhea" id="RHEA-COMP:16138"/>
        <dbReference type="ChEBI" id="CHEBI:15377"/>
        <dbReference type="ChEBI" id="CHEBI:29950"/>
        <dbReference type="ChEBI" id="CHEBI:30879"/>
        <dbReference type="ChEBI" id="CHEBI:35924"/>
        <dbReference type="ChEBI" id="CHEBI:50058"/>
        <dbReference type="EC" id="1.11.1.29"/>
    </reaction>
</comment>
<dbReference type="Pfam" id="PF00578">
    <property type="entry name" value="AhpC-TSA"/>
    <property type="match status" value="1"/>
</dbReference>
<name>A0A8J3JYR7_9ACTN</name>
<dbReference type="AlphaFoldDB" id="A0A8J3JYR7"/>
<comment type="similarity">
    <text evidence="6">Belongs to the peroxiredoxin family. AhpE subfamily.</text>
</comment>
<evidence type="ECO:0000256" key="8">
    <source>
        <dbReference type="ARBA" id="ARBA00067009"/>
    </source>
</evidence>
<keyword evidence="15" id="KW-1185">Reference proteome</keyword>
<dbReference type="InterPro" id="IPR050217">
    <property type="entry name" value="Peroxiredoxin"/>
</dbReference>
<feature type="active site" description="Cysteine sulfenic acid (-SOH) intermediate; for peroxidase activity" evidence="12">
    <location>
        <position position="46"/>
    </location>
</feature>
<organism evidence="14 15">
    <name type="scientific">Catellatospora chokoriensis</name>
    <dbReference type="NCBI Taxonomy" id="310353"/>
    <lineage>
        <taxon>Bacteria</taxon>
        <taxon>Bacillati</taxon>
        <taxon>Actinomycetota</taxon>
        <taxon>Actinomycetes</taxon>
        <taxon>Micromonosporales</taxon>
        <taxon>Micromonosporaceae</taxon>
        <taxon>Catellatospora</taxon>
    </lineage>
</organism>
<comment type="subunit">
    <text evidence="7">Homodimer. Forms both dimers and octamers; a tightly-associated dimer and a ring-like octamer.</text>
</comment>
<evidence type="ECO:0000256" key="4">
    <source>
        <dbReference type="ARBA" id="ARBA00052774"/>
    </source>
</evidence>
<dbReference type="GO" id="GO:0045454">
    <property type="term" value="P:cell redox homeostasis"/>
    <property type="evidence" value="ECO:0007669"/>
    <property type="project" value="TreeGrafter"/>
</dbReference>
<dbReference type="InterPro" id="IPR036249">
    <property type="entry name" value="Thioredoxin-like_sf"/>
</dbReference>
<dbReference type="SUPFAM" id="SSF52833">
    <property type="entry name" value="Thioredoxin-like"/>
    <property type="match status" value="1"/>
</dbReference>
<dbReference type="CDD" id="cd03018">
    <property type="entry name" value="PRX_AhpE_like"/>
    <property type="match status" value="1"/>
</dbReference>
<keyword evidence="2" id="KW-0560">Oxidoreductase</keyword>
<accession>A0A8J3JYR7</accession>
<dbReference type="PROSITE" id="PS51352">
    <property type="entry name" value="THIOREDOXIN_2"/>
    <property type="match status" value="1"/>
</dbReference>
<dbReference type="GO" id="GO:0042744">
    <property type="term" value="P:hydrogen peroxide catabolic process"/>
    <property type="evidence" value="ECO:0007669"/>
    <property type="project" value="TreeGrafter"/>
</dbReference>
<evidence type="ECO:0000256" key="6">
    <source>
        <dbReference type="ARBA" id="ARBA00060973"/>
    </source>
</evidence>
<evidence type="ECO:0000256" key="2">
    <source>
        <dbReference type="ARBA" id="ARBA00023002"/>
    </source>
</evidence>
<dbReference type="InterPro" id="IPR024706">
    <property type="entry name" value="Peroxiredoxin_AhpC-typ"/>
</dbReference>
<evidence type="ECO:0000313" key="15">
    <source>
        <dbReference type="Proteomes" id="UP000619293"/>
    </source>
</evidence>
<evidence type="ECO:0000256" key="12">
    <source>
        <dbReference type="PIRSR" id="PIRSR000239-1"/>
    </source>
</evidence>
<dbReference type="FunFam" id="3.40.30.10:FF:000118">
    <property type="entry name" value="Peroxiredoxin AhpE"/>
    <property type="match status" value="1"/>
</dbReference>
<evidence type="ECO:0000256" key="10">
    <source>
        <dbReference type="ARBA" id="ARBA00082991"/>
    </source>
</evidence>
<dbReference type="PANTHER" id="PTHR10681:SF128">
    <property type="entry name" value="THIOREDOXIN-DEPENDENT PEROXIDE REDUCTASE, MITOCHONDRIAL"/>
    <property type="match status" value="1"/>
</dbReference>
<comment type="similarity">
    <text evidence="1">Belongs to the peroxiredoxin family. AhpC/Prx1 subfamily.</text>
</comment>
<dbReference type="GO" id="GO:0005829">
    <property type="term" value="C:cytosol"/>
    <property type="evidence" value="ECO:0007669"/>
    <property type="project" value="TreeGrafter"/>
</dbReference>
<dbReference type="GO" id="GO:0008379">
    <property type="term" value="F:thioredoxin peroxidase activity"/>
    <property type="evidence" value="ECO:0007669"/>
    <property type="project" value="TreeGrafter"/>
</dbReference>
<dbReference type="PANTHER" id="PTHR10681">
    <property type="entry name" value="THIOREDOXIN PEROXIDASE"/>
    <property type="match status" value="1"/>
</dbReference>
<evidence type="ECO:0000259" key="13">
    <source>
        <dbReference type="PROSITE" id="PS51352"/>
    </source>
</evidence>
<feature type="domain" description="Thioredoxin" evidence="13">
    <location>
        <begin position="3"/>
        <end position="152"/>
    </location>
</feature>